<feature type="repeat" description="WD" evidence="4">
    <location>
        <begin position="493"/>
        <end position="532"/>
    </location>
</feature>
<sequence>MARDPTSSSPYASDTPYLNNMTTTPFKLDEGYSEDTRSLSDVDAAMRTDPPKSDAAEHDSARVTLPGWILSLPENERSDFAFEILRSLRTASIASIVQRLNSRLHLDPVLHLPPEITFQIFSYLGPETLLRASTLSKSWRGRTLDSQLWKCMFGAEGWTANIRAIRQFEEQEKANRSAMKERKSRVRGGDADLERMHTKKKLRERPLADQDTDSAGDWAEQHGVVEADETDEMQDIAYEGESPSEARINDLARRIEARPQFAIDDAISPPPADMLFPPLRPSLILSSFGDPMVNWQYLYKQKRRLEDNWSSGRYVNFQLPHPSHPYEQHKECVYTIQHSAKYVVSGSRDKTIRIWDLETQRLVVAPLTGHDASVLCLQFDERPEHDIVVSGGSDCHVIVWRFSTGQMIKKLERAHNESVLNLRFDDRYLVTCSKDKTIKVWSRRELVPSDQDYPVASGSGARFPSYIVRNPDESLTKQPNIKPLPAFSLLMVLEGHTAAVNAIQTYDDQIVSASGDRTVKVWAIRNGTCLKTIPGHSKGIACVQFDGRRIVTGSSDETVRIFDRASGAEVACLRGHANLVRTVQAQFGDMPGNEEELEAEARAVDQTYYEARARGSLREMSREERRARNAGSRNPQDLFALGAKLPPGGGGSRWGRIVSGSYDESIIIWKKAADGKWTIAKRLLQSEAVANAGGRRRGGGGGGGGGHTPARLNPQLQQQMAQLTAASQQAAAQNQAGANTPATTAAQIHQVTQHVQQLAQQVQAQALQQPPAAGAQGAAAQAAVAGPAAAHAPLPGGAQNHQQNAHHQQGGNNGHHHHHHHHGNNNNNNHHGNHVPLVGGTANPTGSNSRVFKLQFDARRIICCSQDPTIVGWDFANGDQEIVAASRFFGEGL</sequence>
<protein>
    <submittedName>
        <fullName evidence="7">F-box/WD repeat-containing protein 7</fullName>
    </submittedName>
</protein>
<keyword evidence="3" id="KW-0677">Repeat</keyword>
<evidence type="ECO:0000256" key="5">
    <source>
        <dbReference type="SAM" id="MobiDB-lite"/>
    </source>
</evidence>
<reference evidence="7 8" key="1">
    <citation type="submission" date="2024-04" db="EMBL/GenBank/DDBJ databases">
        <title>Phyllosticta paracitricarpa is synonymous to the EU quarantine fungus P. citricarpa based on phylogenomic analyses.</title>
        <authorList>
            <consortium name="Lawrence Berkeley National Laboratory"/>
            <person name="Van Ingen-Buijs V.A."/>
            <person name="Van Westerhoven A.C."/>
            <person name="Haridas S."/>
            <person name="Skiadas P."/>
            <person name="Martin F."/>
            <person name="Groenewald J.Z."/>
            <person name="Crous P.W."/>
            <person name="Seidl M.F."/>
        </authorList>
    </citation>
    <scope>NUCLEOTIDE SEQUENCE [LARGE SCALE GENOMIC DNA]</scope>
    <source>
        <strain evidence="7 8">CBS 123374</strain>
    </source>
</reference>
<dbReference type="PANTHER" id="PTHR14604:SF4">
    <property type="entry name" value="F-BOX DOMAIN-CONTAINING PROTEIN"/>
    <property type="match status" value="1"/>
</dbReference>
<dbReference type="SUPFAM" id="SSF81383">
    <property type="entry name" value="F-box domain"/>
    <property type="match status" value="1"/>
</dbReference>
<dbReference type="PRINTS" id="PR00320">
    <property type="entry name" value="GPROTEINBRPT"/>
</dbReference>
<dbReference type="Gene3D" id="2.130.10.10">
    <property type="entry name" value="YVTN repeat-like/Quinoprotein amine dehydrogenase"/>
    <property type="match status" value="1"/>
</dbReference>
<dbReference type="Proteomes" id="UP001492380">
    <property type="component" value="Unassembled WGS sequence"/>
</dbReference>
<proteinExistence type="inferred from homology"/>
<evidence type="ECO:0000256" key="3">
    <source>
        <dbReference type="ARBA" id="ARBA00022737"/>
    </source>
</evidence>
<evidence type="ECO:0000256" key="2">
    <source>
        <dbReference type="ARBA" id="ARBA00022574"/>
    </source>
</evidence>
<name>A0ABR1YRJ9_9PEZI</name>
<accession>A0ABR1YRJ9</accession>
<dbReference type="PROSITE" id="PS50181">
    <property type="entry name" value="FBOX"/>
    <property type="match status" value="1"/>
</dbReference>
<dbReference type="InterPro" id="IPR036047">
    <property type="entry name" value="F-box-like_dom_sf"/>
</dbReference>
<dbReference type="InterPro" id="IPR019775">
    <property type="entry name" value="WD40_repeat_CS"/>
</dbReference>
<keyword evidence="8" id="KW-1185">Reference proteome</keyword>
<dbReference type="InterPro" id="IPR015943">
    <property type="entry name" value="WD40/YVTN_repeat-like_dom_sf"/>
</dbReference>
<dbReference type="PANTHER" id="PTHR14604">
    <property type="entry name" value="WD40 REPEAT PF20"/>
    <property type="match status" value="1"/>
</dbReference>
<dbReference type="CDD" id="cd00200">
    <property type="entry name" value="WD40"/>
    <property type="match status" value="1"/>
</dbReference>
<evidence type="ECO:0000313" key="7">
    <source>
        <dbReference type="EMBL" id="KAK8237615.1"/>
    </source>
</evidence>
<comment type="similarity">
    <text evidence="1">Belongs to the WD repeat MET30/SCONB/SCON-2 family.</text>
</comment>
<feature type="compositionally biased region" description="Low complexity" evidence="5">
    <location>
        <begin position="778"/>
        <end position="810"/>
    </location>
</feature>
<dbReference type="SMART" id="SM00320">
    <property type="entry name" value="WD40"/>
    <property type="match status" value="7"/>
</dbReference>
<dbReference type="InterPro" id="IPR036322">
    <property type="entry name" value="WD40_repeat_dom_sf"/>
</dbReference>
<dbReference type="Pfam" id="PF12937">
    <property type="entry name" value="F-box-like"/>
    <property type="match status" value="1"/>
</dbReference>
<feature type="region of interest" description="Disordered" evidence="5">
    <location>
        <begin position="778"/>
        <end position="844"/>
    </location>
</feature>
<feature type="domain" description="F-box" evidence="6">
    <location>
        <begin position="106"/>
        <end position="152"/>
    </location>
</feature>
<evidence type="ECO:0000259" key="6">
    <source>
        <dbReference type="PROSITE" id="PS50181"/>
    </source>
</evidence>
<evidence type="ECO:0000256" key="4">
    <source>
        <dbReference type="PROSITE-ProRule" id="PRU00221"/>
    </source>
</evidence>
<dbReference type="Gene3D" id="1.20.1280.50">
    <property type="match status" value="1"/>
</dbReference>
<comment type="caution">
    <text evidence="7">The sequence shown here is derived from an EMBL/GenBank/DDBJ whole genome shotgun (WGS) entry which is preliminary data.</text>
</comment>
<feature type="compositionally biased region" description="Basic and acidic residues" evidence="5">
    <location>
        <begin position="173"/>
        <end position="196"/>
    </location>
</feature>
<feature type="repeat" description="WD" evidence="4">
    <location>
        <begin position="412"/>
        <end position="442"/>
    </location>
</feature>
<feature type="compositionally biased region" description="Basic and acidic residues" evidence="5">
    <location>
        <begin position="27"/>
        <end position="59"/>
    </location>
</feature>
<dbReference type="Pfam" id="PF00400">
    <property type="entry name" value="WD40"/>
    <property type="match status" value="5"/>
</dbReference>
<dbReference type="InterPro" id="IPR050995">
    <property type="entry name" value="WD-F-box_domain-protein"/>
</dbReference>
<dbReference type="InterPro" id="IPR001680">
    <property type="entry name" value="WD40_rpt"/>
</dbReference>
<feature type="repeat" description="WD" evidence="4">
    <location>
        <begin position="326"/>
        <end position="365"/>
    </location>
</feature>
<dbReference type="PROSITE" id="PS00678">
    <property type="entry name" value="WD_REPEATS_1"/>
    <property type="match status" value="1"/>
</dbReference>
<feature type="compositionally biased region" description="Polar residues" evidence="5">
    <location>
        <begin position="1"/>
        <end position="25"/>
    </location>
</feature>
<feature type="region of interest" description="Disordered" evidence="5">
    <location>
        <begin position="691"/>
        <end position="744"/>
    </location>
</feature>
<dbReference type="SUPFAM" id="SSF50978">
    <property type="entry name" value="WD40 repeat-like"/>
    <property type="match status" value="1"/>
</dbReference>
<feature type="repeat" description="WD" evidence="4">
    <location>
        <begin position="367"/>
        <end position="410"/>
    </location>
</feature>
<dbReference type="PROSITE" id="PS50294">
    <property type="entry name" value="WD_REPEATS_REGION"/>
    <property type="match status" value="4"/>
</dbReference>
<feature type="region of interest" description="Disordered" evidence="5">
    <location>
        <begin position="619"/>
        <end position="645"/>
    </location>
</feature>
<evidence type="ECO:0000313" key="8">
    <source>
        <dbReference type="Proteomes" id="UP001492380"/>
    </source>
</evidence>
<gene>
    <name evidence="7" type="ORF">HDK90DRAFT_198908</name>
</gene>
<dbReference type="InterPro" id="IPR001810">
    <property type="entry name" value="F-box_dom"/>
</dbReference>
<dbReference type="SMART" id="SM00256">
    <property type="entry name" value="FBOX"/>
    <property type="match status" value="1"/>
</dbReference>
<dbReference type="InterPro" id="IPR020472">
    <property type="entry name" value="WD40_PAC1"/>
</dbReference>
<organism evidence="7 8">
    <name type="scientific">Phyllosticta capitalensis</name>
    <dbReference type="NCBI Taxonomy" id="121624"/>
    <lineage>
        <taxon>Eukaryota</taxon>
        <taxon>Fungi</taxon>
        <taxon>Dikarya</taxon>
        <taxon>Ascomycota</taxon>
        <taxon>Pezizomycotina</taxon>
        <taxon>Dothideomycetes</taxon>
        <taxon>Dothideomycetes incertae sedis</taxon>
        <taxon>Botryosphaeriales</taxon>
        <taxon>Phyllostictaceae</taxon>
        <taxon>Phyllosticta</taxon>
    </lineage>
</organism>
<evidence type="ECO:0000256" key="1">
    <source>
        <dbReference type="ARBA" id="ARBA00007968"/>
    </source>
</evidence>
<feature type="compositionally biased region" description="Basic residues" evidence="5">
    <location>
        <begin position="814"/>
        <end position="823"/>
    </location>
</feature>
<dbReference type="EMBL" id="JBBWRZ010000004">
    <property type="protein sequence ID" value="KAK8237615.1"/>
    <property type="molecule type" value="Genomic_DNA"/>
</dbReference>
<feature type="region of interest" description="Disordered" evidence="5">
    <location>
        <begin position="1"/>
        <end position="59"/>
    </location>
</feature>
<keyword evidence="2 4" id="KW-0853">WD repeat</keyword>
<feature type="region of interest" description="Disordered" evidence="5">
    <location>
        <begin position="173"/>
        <end position="215"/>
    </location>
</feature>
<feature type="compositionally biased region" description="Low complexity" evidence="5">
    <location>
        <begin position="715"/>
        <end position="744"/>
    </location>
</feature>
<dbReference type="PROSITE" id="PS50082">
    <property type="entry name" value="WD_REPEATS_2"/>
    <property type="match status" value="5"/>
</dbReference>
<feature type="repeat" description="WD" evidence="4">
    <location>
        <begin position="533"/>
        <end position="572"/>
    </location>
</feature>